<keyword evidence="1" id="KW-0812">Transmembrane</keyword>
<organism evidence="2 3">
    <name type="scientific">Gibberella intermedia</name>
    <name type="common">Bulb rot disease fungus</name>
    <name type="synonym">Fusarium proliferatum</name>
    <dbReference type="NCBI Taxonomy" id="948311"/>
    <lineage>
        <taxon>Eukaryota</taxon>
        <taxon>Fungi</taxon>
        <taxon>Dikarya</taxon>
        <taxon>Ascomycota</taxon>
        <taxon>Pezizomycotina</taxon>
        <taxon>Sordariomycetes</taxon>
        <taxon>Hypocreomycetidae</taxon>
        <taxon>Hypocreales</taxon>
        <taxon>Nectriaceae</taxon>
        <taxon>Fusarium</taxon>
        <taxon>Fusarium fujikuroi species complex</taxon>
    </lineage>
</organism>
<dbReference type="EMBL" id="PKMI01000011">
    <property type="protein sequence ID" value="RBA19634.1"/>
    <property type="molecule type" value="Genomic_DNA"/>
</dbReference>
<evidence type="ECO:0000313" key="2">
    <source>
        <dbReference type="EMBL" id="RBA19634.1"/>
    </source>
</evidence>
<gene>
    <name evidence="2" type="ORF">FPRO05_09737</name>
</gene>
<dbReference type="Proteomes" id="UP000251714">
    <property type="component" value="Unassembled WGS sequence"/>
</dbReference>
<evidence type="ECO:0000313" key="3">
    <source>
        <dbReference type="Proteomes" id="UP000251714"/>
    </source>
</evidence>
<dbReference type="AlphaFoldDB" id="A0A365NFR4"/>
<name>A0A365NFR4_GIBIN</name>
<keyword evidence="1" id="KW-1133">Transmembrane helix</keyword>
<accession>A0A365NFR4</accession>
<keyword evidence="1" id="KW-0472">Membrane</keyword>
<proteinExistence type="predicted"/>
<protein>
    <submittedName>
        <fullName evidence="2">Uncharacterized protein</fullName>
    </submittedName>
</protein>
<sequence>MRLHATTSPEPTFHKVDPTATTAAATVQVHVNLSPLPSSLLLFLFILSFIIPVTQRSKNYHYIDPRITASAVLFGIATLRTEDITLLLGAHQLHRVASDVPPRVRTLSFISTLTDITPSILTQPI</sequence>
<reference evidence="2 3" key="1">
    <citation type="submission" date="2017-12" db="EMBL/GenBank/DDBJ databases">
        <title>Genome sequence of the mycotoxigenic crop pathogen Fusarium proliferatum, strain ITEM 2341 from Date Palm.</title>
        <authorList>
            <person name="Almiman B.F."/>
            <person name="Shittu T.A."/>
            <person name="Muthumeenakshi S."/>
            <person name="Baroncelli R."/>
            <person name="Sreenivasaprasada S."/>
        </authorList>
    </citation>
    <scope>NUCLEOTIDE SEQUENCE [LARGE SCALE GENOMIC DNA]</scope>
    <source>
        <strain evidence="2 3">ITEM 2341</strain>
    </source>
</reference>
<evidence type="ECO:0000256" key="1">
    <source>
        <dbReference type="SAM" id="Phobius"/>
    </source>
</evidence>
<comment type="caution">
    <text evidence="2">The sequence shown here is derived from an EMBL/GenBank/DDBJ whole genome shotgun (WGS) entry which is preliminary data.</text>
</comment>
<feature type="transmembrane region" description="Helical" evidence="1">
    <location>
        <begin position="36"/>
        <end position="54"/>
    </location>
</feature>